<dbReference type="EMBL" id="JADBDZ010000001">
    <property type="protein sequence ID" value="MBE1536287.1"/>
    <property type="molecule type" value="Genomic_DNA"/>
</dbReference>
<organism evidence="7 8">
    <name type="scientific">Actinomadura algeriensis</name>
    <dbReference type="NCBI Taxonomy" id="1679523"/>
    <lineage>
        <taxon>Bacteria</taxon>
        <taxon>Bacillati</taxon>
        <taxon>Actinomycetota</taxon>
        <taxon>Actinomycetes</taxon>
        <taxon>Streptosporangiales</taxon>
        <taxon>Thermomonosporaceae</taxon>
        <taxon>Actinomadura</taxon>
    </lineage>
</organism>
<feature type="transmembrane region" description="Helical" evidence="5">
    <location>
        <begin position="214"/>
        <end position="233"/>
    </location>
</feature>
<gene>
    <name evidence="7" type="ORF">H4W34_006120</name>
</gene>
<evidence type="ECO:0000313" key="7">
    <source>
        <dbReference type="EMBL" id="MBE1536287.1"/>
    </source>
</evidence>
<comment type="subcellular location">
    <subcellularLocation>
        <location evidence="1">Cell membrane</location>
        <topology evidence="1">Multi-pass membrane protein</topology>
    </subcellularLocation>
</comment>
<evidence type="ECO:0000256" key="4">
    <source>
        <dbReference type="ARBA" id="ARBA00023136"/>
    </source>
</evidence>
<feature type="transmembrane region" description="Helical" evidence="5">
    <location>
        <begin position="103"/>
        <end position="123"/>
    </location>
</feature>
<evidence type="ECO:0000256" key="5">
    <source>
        <dbReference type="SAM" id="Phobius"/>
    </source>
</evidence>
<dbReference type="PANTHER" id="PTHR23542:SF1">
    <property type="entry name" value="MAJOR FACILITATOR SUPERFAMILY (MFS) PROFILE DOMAIN-CONTAINING PROTEIN"/>
    <property type="match status" value="1"/>
</dbReference>
<sequence length="382" mass="38618">MSYSAVLRAPHARRTFTLTLLGRLSYATAPFSLTLALVATTGSYTTTGAVTALYGLTICALSPLRARLIDRHGPRRVLPPLTAAHALTLAALALTTWRPGTPLATLTALAITAGATAPPLGVVMRTHWNDLLPDKTLLHRALSLDGVAEELLYVTGPLLAGLIAATATPSLGIAAGVPLIIIGTIGLTTSPALPRTRPTHEPAARRPALPLAPALAAATIGAVLGSIGLLAVAHAHHHGRPAATAAWIEAALAAGSALGGLAYGALTWRSTEHARLTACITALGAALAAAALAPTTLLLTALIATAGIFIAPATTTAYLIADAAAPPQARVRTAARVNTALNLGATTGTAATGALLDVLPLPLCFLVTALPAITAALLLRRK</sequence>
<reference evidence="7 8" key="1">
    <citation type="submission" date="2020-10" db="EMBL/GenBank/DDBJ databases">
        <title>Sequencing the genomes of 1000 actinobacteria strains.</title>
        <authorList>
            <person name="Klenk H.-P."/>
        </authorList>
    </citation>
    <scope>NUCLEOTIDE SEQUENCE [LARGE SCALE GENOMIC DNA]</scope>
    <source>
        <strain evidence="7 8">DSM 46744</strain>
    </source>
</reference>
<dbReference type="PANTHER" id="PTHR23542">
    <property type="match status" value="1"/>
</dbReference>
<name>A0ABR9K0C7_9ACTN</name>
<feature type="domain" description="Major facilitator superfamily (MFS) profile" evidence="6">
    <location>
        <begin position="209"/>
        <end position="382"/>
    </location>
</feature>
<feature type="transmembrane region" description="Helical" evidence="5">
    <location>
        <begin position="44"/>
        <end position="65"/>
    </location>
</feature>
<dbReference type="Pfam" id="PF07690">
    <property type="entry name" value="MFS_1"/>
    <property type="match status" value="2"/>
</dbReference>
<dbReference type="PROSITE" id="PS50850">
    <property type="entry name" value="MFS"/>
    <property type="match status" value="1"/>
</dbReference>
<proteinExistence type="predicted"/>
<dbReference type="Gene3D" id="1.20.1250.20">
    <property type="entry name" value="MFS general substrate transporter like domains"/>
    <property type="match status" value="2"/>
</dbReference>
<evidence type="ECO:0000313" key="8">
    <source>
        <dbReference type="Proteomes" id="UP000627838"/>
    </source>
</evidence>
<dbReference type="RefSeq" id="WP_192762341.1">
    <property type="nucleotide sequence ID" value="NZ_JADBDZ010000001.1"/>
</dbReference>
<evidence type="ECO:0000256" key="1">
    <source>
        <dbReference type="ARBA" id="ARBA00004651"/>
    </source>
</evidence>
<feature type="transmembrane region" description="Helical" evidence="5">
    <location>
        <begin position="20"/>
        <end position="38"/>
    </location>
</feature>
<feature type="transmembrane region" description="Helical" evidence="5">
    <location>
        <begin position="171"/>
        <end position="193"/>
    </location>
</feature>
<feature type="transmembrane region" description="Helical" evidence="5">
    <location>
        <begin position="359"/>
        <end position="379"/>
    </location>
</feature>
<evidence type="ECO:0000259" key="6">
    <source>
        <dbReference type="PROSITE" id="PS50850"/>
    </source>
</evidence>
<comment type="caution">
    <text evidence="7">The sequence shown here is derived from an EMBL/GenBank/DDBJ whole genome shotgun (WGS) entry which is preliminary data.</text>
</comment>
<keyword evidence="3 5" id="KW-1133">Transmembrane helix</keyword>
<dbReference type="Proteomes" id="UP000627838">
    <property type="component" value="Unassembled WGS sequence"/>
</dbReference>
<evidence type="ECO:0000256" key="3">
    <source>
        <dbReference type="ARBA" id="ARBA00022989"/>
    </source>
</evidence>
<keyword evidence="8" id="KW-1185">Reference proteome</keyword>
<dbReference type="InterPro" id="IPR036259">
    <property type="entry name" value="MFS_trans_sf"/>
</dbReference>
<keyword evidence="4 5" id="KW-0472">Membrane</keyword>
<dbReference type="InterPro" id="IPR011701">
    <property type="entry name" value="MFS"/>
</dbReference>
<evidence type="ECO:0000256" key="2">
    <source>
        <dbReference type="ARBA" id="ARBA00022692"/>
    </source>
</evidence>
<accession>A0ABR9K0C7</accession>
<dbReference type="InterPro" id="IPR020846">
    <property type="entry name" value="MFS_dom"/>
</dbReference>
<dbReference type="SUPFAM" id="SSF103473">
    <property type="entry name" value="MFS general substrate transporter"/>
    <property type="match status" value="1"/>
</dbReference>
<protein>
    <submittedName>
        <fullName evidence="7">MFS family permease</fullName>
    </submittedName>
</protein>
<feature type="transmembrane region" description="Helical" evidence="5">
    <location>
        <begin position="245"/>
        <end position="266"/>
    </location>
</feature>
<keyword evidence="2 5" id="KW-0812">Transmembrane</keyword>
<feature type="transmembrane region" description="Helical" evidence="5">
    <location>
        <begin position="299"/>
        <end position="321"/>
    </location>
</feature>